<evidence type="ECO:0000256" key="2">
    <source>
        <dbReference type="ARBA" id="ARBA00022692"/>
    </source>
</evidence>
<evidence type="ECO:0000256" key="1">
    <source>
        <dbReference type="ARBA" id="ARBA00004370"/>
    </source>
</evidence>
<keyword evidence="2 5" id="KW-0812">Transmembrane</keyword>
<evidence type="ECO:0000256" key="3">
    <source>
        <dbReference type="ARBA" id="ARBA00023136"/>
    </source>
</evidence>
<proteinExistence type="predicted"/>
<keyword evidence="5" id="KW-1133">Transmembrane helix</keyword>
<evidence type="ECO:0000256" key="4">
    <source>
        <dbReference type="SAM" id="MobiDB-lite"/>
    </source>
</evidence>
<keyword evidence="7" id="KW-1185">Reference proteome</keyword>
<evidence type="ECO:0000256" key="5">
    <source>
        <dbReference type="SAM" id="Phobius"/>
    </source>
</evidence>
<evidence type="ECO:0000313" key="7">
    <source>
        <dbReference type="Proteomes" id="UP000735302"/>
    </source>
</evidence>
<feature type="compositionally biased region" description="Acidic residues" evidence="4">
    <location>
        <begin position="1"/>
        <end position="17"/>
    </location>
</feature>
<comment type="caution">
    <text evidence="6">The sequence shown here is derived from an EMBL/GenBank/DDBJ whole genome shotgun (WGS) entry which is preliminary data.</text>
</comment>
<evidence type="ECO:0000313" key="6">
    <source>
        <dbReference type="EMBL" id="GFN94820.1"/>
    </source>
</evidence>
<name>A0AAV3Z672_9GAST</name>
<feature type="transmembrane region" description="Helical" evidence="5">
    <location>
        <begin position="42"/>
        <end position="61"/>
    </location>
</feature>
<comment type="subcellular location">
    <subcellularLocation>
        <location evidence="1">Membrane</location>
    </subcellularLocation>
</comment>
<gene>
    <name evidence="6" type="ORF">PoB_002132600</name>
</gene>
<keyword evidence="3 5" id="KW-0472">Membrane</keyword>
<accession>A0AAV3Z672</accession>
<dbReference type="EMBL" id="BLXT01002474">
    <property type="protein sequence ID" value="GFN94820.1"/>
    <property type="molecule type" value="Genomic_DNA"/>
</dbReference>
<dbReference type="AlphaFoldDB" id="A0AAV3Z672"/>
<feature type="region of interest" description="Disordered" evidence="4">
    <location>
        <begin position="1"/>
        <end position="20"/>
    </location>
</feature>
<sequence length="78" mass="8996">MIYNGDGDDDDDDDDDDGKNNNKIWVKLRESFRGMFKGLNTYMLHIVPNIMIVFGIYEAVLNIHAEMRLEQDLASAEE</sequence>
<dbReference type="Proteomes" id="UP000735302">
    <property type="component" value="Unassembled WGS sequence"/>
</dbReference>
<dbReference type="InterPro" id="IPR023395">
    <property type="entry name" value="MCP_dom_sf"/>
</dbReference>
<dbReference type="GO" id="GO:0016020">
    <property type="term" value="C:membrane"/>
    <property type="evidence" value="ECO:0007669"/>
    <property type="project" value="UniProtKB-SubCell"/>
</dbReference>
<protein>
    <submittedName>
        <fullName evidence="6">Uncharacterized protein</fullName>
    </submittedName>
</protein>
<organism evidence="6 7">
    <name type="scientific">Plakobranchus ocellatus</name>
    <dbReference type="NCBI Taxonomy" id="259542"/>
    <lineage>
        <taxon>Eukaryota</taxon>
        <taxon>Metazoa</taxon>
        <taxon>Spiralia</taxon>
        <taxon>Lophotrochozoa</taxon>
        <taxon>Mollusca</taxon>
        <taxon>Gastropoda</taxon>
        <taxon>Heterobranchia</taxon>
        <taxon>Euthyneura</taxon>
        <taxon>Panpulmonata</taxon>
        <taxon>Sacoglossa</taxon>
        <taxon>Placobranchoidea</taxon>
        <taxon>Plakobranchidae</taxon>
        <taxon>Plakobranchus</taxon>
    </lineage>
</organism>
<reference evidence="6 7" key="1">
    <citation type="journal article" date="2021" name="Elife">
        <title>Chloroplast acquisition without the gene transfer in kleptoplastic sea slugs, Plakobranchus ocellatus.</title>
        <authorList>
            <person name="Maeda T."/>
            <person name="Takahashi S."/>
            <person name="Yoshida T."/>
            <person name="Shimamura S."/>
            <person name="Takaki Y."/>
            <person name="Nagai Y."/>
            <person name="Toyoda A."/>
            <person name="Suzuki Y."/>
            <person name="Arimoto A."/>
            <person name="Ishii H."/>
            <person name="Satoh N."/>
            <person name="Nishiyama T."/>
            <person name="Hasebe M."/>
            <person name="Maruyama T."/>
            <person name="Minagawa J."/>
            <person name="Obokata J."/>
            <person name="Shigenobu S."/>
        </authorList>
    </citation>
    <scope>NUCLEOTIDE SEQUENCE [LARGE SCALE GENOMIC DNA]</scope>
</reference>
<dbReference type="SUPFAM" id="SSF103506">
    <property type="entry name" value="Mitochondrial carrier"/>
    <property type="match status" value="1"/>
</dbReference>